<keyword evidence="3" id="KW-1185">Reference proteome</keyword>
<evidence type="ECO:0000313" key="2">
    <source>
        <dbReference type="EMBL" id="MCZ0732570.1"/>
    </source>
</evidence>
<reference evidence="2" key="1">
    <citation type="submission" date="2022-12" db="EMBL/GenBank/DDBJ databases">
        <title>Whole genome sequence of Mycolicibacterium iranicum strain SBH312.</title>
        <authorList>
            <person name="Jani J."/>
            <person name="Arifin Mustapha Z."/>
            <person name="Ahmed K."/>
            <person name="Kai Ling C."/>
        </authorList>
    </citation>
    <scope>NUCLEOTIDE SEQUENCE</scope>
    <source>
        <strain evidence="2">SBH312</strain>
    </source>
</reference>
<dbReference type="RefSeq" id="WP_268788180.1">
    <property type="nucleotide sequence ID" value="NZ_JAPQYE010000051.1"/>
</dbReference>
<protein>
    <submittedName>
        <fullName evidence="2">Uncharacterized protein</fullName>
    </submittedName>
</protein>
<dbReference type="EMBL" id="JAPQYE010000051">
    <property type="protein sequence ID" value="MCZ0732570.1"/>
    <property type="molecule type" value="Genomic_DNA"/>
</dbReference>
<dbReference type="Proteomes" id="UP001084650">
    <property type="component" value="Unassembled WGS sequence"/>
</dbReference>
<comment type="caution">
    <text evidence="2">The sequence shown here is derived from an EMBL/GenBank/DDBJ whole genome shotgun (WGS) entry which is preliminary data.</text>
</comment>
<proteinExistence type="predicted"/>
<accession>A0ABT4HRA6</accession>
<organism evidence="2 3">
    <name type="scientific">Mycolicibacterium iranicum</name>
    <name type="common">Mycobacterium iranicum</name>
    <dbReference type="NCBI Taxonomy" id="912594"/>
    <lineage>
        <taxon>Bacteria</taxon>
        <taxon>Bacillati</taxon>
        <taxon>Actinomycetota</taxon>
        <taxon>Actinomycetes</taxon>
        <taxon>Mycobacteriales</taxon>
        <taxon>Mycobacteriaceae</taxon>
        <taxon>Mycolicibacterium</taxon>
    </lineage>
</organism>
<evidence type="ECO:0000256" key="1">
    <source>
        <dbReference type="SAM" id="MobiDB-lite"/>
    </source>
</evidence>
<name>A0ABT4HRA6_MYCIR</name>
<gene>
    <name evidence="2" type="ORF">OY187_31465</name>
</gene>
<feature type="region of interest" description="Disordered" evidence="1">
    <location>
        <begin position="1"/>
        <end position="29"/>
    </location>
</feature>
<evidence type="ECO:0000313" key="3">
    <source>
        <dbReference type="Proteomes" id="UP001084650"/>
    </source>
</evidence>
<sequence>MQDRGTFTHGPEWPWPTGEIPDSKPSGTVKSRDVVYDVVV</sequence>